<dbReference type="EMBL" id="FZPH01000001">
    <property type="protein sequence ID" value="SNS66772.1"/>
    <property type="molecule type" value="Genomic_DNA"/>
</dbReference>
<sequence length="133" mass="14526">MEIDRPDIVAEVAVAFAAYEAALVGADPDAVVDFFWDSAAVVRFGVADHQVGAAEQRTWRRAQPPLPPGRTLHDTRITAFGPDTAVVTTFFGYPGDPAVGRQTQTWVRLPEGWRIVSAHVSMEATRLVSPRLL</sequence>
<protein>
    <recommendedName>
        <fullName evidence="3">Oxalurate catabolism protein HpxZ</fullName>
    </recommendedName>
</protein>
<dbReference type="OrthoDB" id="182039at2"/>
<evidence type="ECO:0000313" key="1">
    <source>
        <dbReference type="EMBL" id="SNS66772.1"/>
    </source>
</evidence>
<proteinExistence type="predicted"/>
<dbReference type="SUPFAM" id="SSF54427">
    <property type="entry name" value="NTF2-like"/>
    <property type="match status" value="1"/>
</dbReference>
<evidence type="ECO:0000313" key="2">
    <source>
        <dbReference type="Proteomes" id="UP000198362"/>
    </source>
</evidence>
<organism evidence="1 2">
    <name type="scientific">Asanoa hainanensis</name>
    <dbReference type="NCBI Taxonomy" id="560556"/>
    <lineage>
        <taxon>Bacteria</taxon>
        <taxon>Bacillati</taxon>
        <taxon>Actinomycetota</taxon>
        <taxon>Actinomycetes</taxon>
        <taxon>Micromonosporales</taxon>
        <taxon>Micromonosporaceae</taxon>
        <taxon>Asanoa</taxon>
    </lineage>
</organism>
<dbReference type="Gene3D" id="3.10.450.50">
    <property type="match status" value="1"/>
</dbReference>
<name>A0A239GDF4_9ACTN</name>
<reference evidence="1 2" key="1">
    <citation type="submission" date="2017-06" db="EMBL/GenBank/DDBJ databases">
        <authorList>
            <person name="Kim H.J."/>
            <person name="Triplett B.A."/>
        </authorList>
    </citation>
    <scope>NUCLEOTIDE SEQUENCE [LARGE SCALE GENOMIC DNA]</scope>
    <source>
        <strain evidence="1 2">CGMCC 4.5593</strain>
    </source>
</reference>
<dbReference type="Proteomes" id="UP000198362">
    <property type="component" value="Unassembled WGS sequence"/>
</dbReference>
<dbReference type="Pfam" id="PF11533">
    <property type="entry name" value="AtzH-like"/>
    <property type="match status" value="1"/>
</dbReference>
<accession>A0A239GDF4</accession>
<dbReference type="InterPro" id="IPR024507">
    <property type="entry name" value="AtzH-like"/>
</dbReference>
<dbReference type="RefSeq" id="WP_089243853.1">
    <property type="nucleotide sequence ID" value="NZ_FZPH01000001.1"/>
</dbReference>
<dbReference type="InterPro" id="IPR032710">
    <property type="entry name" value="NTF2-like_dom_sf"/>
</dbReference>
<keyword evidence="2" id="KW-1185">Reference proteome</keyword>
<dbReference type="AlphaFoldDB" id="A0A239GDF4"/>
<gene>
    <name evidence="1" type="ORF">SAMN05421812_101331</name>
</gene>
<evidence type="ECO:0008006" key="3">
    <source>
        <dbReference type="Google" id="ProtNLM"/>
    </source>
</evidence>